<dbReference type="KEGG" id="ptm:GSPATT00033367001"/>
<dbReference type="Proteomes" id="UP000000600">
    <property type="component" value="Unassembled WGS sequence"/>
</dbReference>
<dbReference type="OMA" id="ENHQCLG"/>
<dbReference type="EMBL" id="CT868026">
    <property type="protein sequence ID" value="CAK63514.1"/>
    <property type="molecule type" value="Genomic_DNA"/>
</dbReference>
<proteinExistence type="predicted"/>
<organism evidence="1 2">
    <name type="scientific">Paramecium tetraurelia</name>
    <dbReference type="NCBI Taxonomy" id="5888"/>
    <lineage>
        <taxon>Eukaryota</taxon>
        <taxon>Sar</taxon>
        <taxon>Alveolata</taxon>
        <taxon>Ciliophora</taxon>
        <taxon>Intramacronucleata</taxon>
        <taxon>Oligohymenophorea</taxon>
        <taxon>Peniculida</taxon>
        <taxon>Parameciidae</taxon>
        <taxon>Paramecium</taxon>
    </lineage>
</organism>
<dbReference type="GeneID" id="5016696"/>
<accession>A0BY97</accession>
<evidence type="ECO:0000313" key="2">
    <source>
        <dbReference type="Proteomes" id="UP000000600"/>
    </source>
</evidence>
<dbReference type="InParanoid" id="A0BY97"/>
<protein>
    <submittedName>
        <fullName evidence="1">Uncharacterized protein</fullName>
    </submittedName>
</protein>
<evidence type="ECO:0000313" key="1">
    <source>
        <dbReference type="EMBL" id="CAK63514.1"/>
    </source>
</evidence>
<reference evidence="1 2" key="1">
    <citation type="journal article" date="2006" name="Nature">
        <title>Global trends of whole-genome duplications revealed by the ciliate Paramecium tetraurelia.</title>
        <authorList>
            <consortium name="Genoscope"/>
            <person name="Aury J.-M."/>
            <person name="Jaillon O."/>
            <person name="Duret L."/>
            <person name="Noel B."/>
            <person name="Jubin C."/>
            <person name="Porcel B.M."/>
            <person name="Segurens B."/>
            <person name="Daubin V."/>
            <person name="Anthouard V."/>
            <person name="Aiach N."/>
            <person name="Arnaiz O."/>
            <person name="Billaut A."/>
            <person name="Beisson J."/>
            <person name="Blanc I."/>
            <person name="Bouhouche K."/>
            <person name="Camara F."/>
            <person name="Duharcourt S."/>
            <person name="Guigo R."/>
            <person name="Gogendeau D."/>
            <person name="Katinka M."/>
            <person name="Keller A.-M."/>
            <person name="Kissmehl R."/>
            <person name="Klotz C."/>
            <person name="Koll F."/>
            <person name="Le Moue A."/>
            <person name="Lepere C."/>
            <person name="Malinsky S."/>
            <person name="Nowacki M."/>
            <person name="Nowak J.K."/>
            <person name="Plattner H."/>
            <person name="Poulain J."/>
            <person name="Ruiz F."/>
            <person name="Serrano V."/>
            <person name="Zagulski M."/>
            <person name="Dessen P."/>
            <person name="Betermier M."/>
            <person name="Weissenbach J."/>
            <person name="Scarpelli C."/>
            <person name="Schachter V."/>
            <person name="Sperling L."/>
            <person name="Meyer E."/>
            <person name="Cohen J."/>
            <person name="Wincker P."/>
        </authorList>
    </citation>
    <scope>NUCLEOTIDE SEQUENCE [LARGE SCALE GENOMIC DNA]</scope>
    <source>
        <strain evidence="1 2">Stock d4-2</strain>
    </source>
</reference>
<dbReference type="RefSeq" id="XP_001430912.1">
    <property type="nucleotide sequence ID" value="XM_001430875.1"/>
</dbReference>
<dbReference type="HOGENOM" id="CLU_2927548_0_0_1"/>
<gene>
    <name evidence="1" type="ORF">GSPATT00033367001</name>
</gene>
<keyword evidence="2" id="KW-1185">Reference proteome</keyword>
<name>A0BY97_PARTE</name>
<dbReference type="AlphaFoldDB" id="A0BY97"/>
<sequence length="69" mass="7954">MDNIQQRETLGLFLRFTSICQVRCGVLSSKDDVLTKENHQCLGNSYTLSIEKCTNHLIDSFRKVQDAYK</sequence>